<dbReference type="CDD" id="cd00112">
    <property type="entry name" value="LDLa"/>
    <property type="match status" value="1"/>
</dbReference>
<dbReference type="SUPFAM" id="SSF57424">
    <property type="entry name" value="LDL receptor-like module"/>
    <property type="match status" value="1"/>
</dbReference>
<keyword evidence="4" id="KW-1185">Reference proteome</keyword>
<dbReference type="EMBL" id="JWZT01000178">
    <property type="protein sequence ID" value="KII74896.1"/>
    <property type="molecule type" value="Genomic_DNA"/>
</dbReference>
<dbReference type="InterPro" id="IPR002172">
    <property type="entry name" value="LDrepeatLR_classA_rpt"/>
</dbReference>
<evidence type="ECO:0000313" key="4">
    <source>
        <dbReference type="Proteomes" id="UP000031668"/>
    </source>
</evidence>
<dbReference type="PROSITE" id="PS01209">
    <property type="entry name" value="LDLRA_1"/>
    <property type="match status" value="1"/>
</dbReference>
<dbReference type="SMART" id="SM00192">
    <property type="entry name" value="LDLa"/>
    <property type="match status" value="1"/>
</dbReference>
<accession>A0A0C2N5H5</accession>
<keyword evidence="3" id="KW-0675">Receptor</keyword>
<keyword evidence="3" id="KW-0449">Lipoprotein</keyword>
<proteinExistence type="predicted"/>
<keyword evidence="1 2" id="KW-1015">Disulfide bond</keyword>
<dbReference type="Proteomes" id="UP000031668">
    <property type="component" value="Unassembled WGS sequence"/>
</dbReference>
<dbReference type="InterPro" id="IPR023415">
    <property type="entry name" value="LDLR_class-A_CS"/>
</dbReference>
<gene>
    <name evidence="3" type="ORF">RF11_12637</name>
</gene>
<evidence type="ECO:0000256" key="2">
    <source>
        <dbReference type="PROSITE-ProRule" id="PRU00124"/>
    </source>
</evidence>
<name>A0A0C2N5H5_THEKT</name>
<dbReference type="AlphaFoldDB" id="A0A0C2N5H5"/>
<feature type="disulfide bond" evidence="2">
    <location>
        <begin position="123"/>
        <end position="138"/>
    </location>
</feature>
<dbReference type="OrthoDB" id="5946163at2759"/>
<dbReference type="InterPro" id="IPR036055">
    <property type="entry name" value="LDL_receptor-like_sf"/>
</dbReference>
<reference evidence="3 4" key="1">
    <citation type="journal article" date="2014" name="Genome Biol. Evol.">
        <title>The genome of the myxosporean Thelohanellus kitauei shows adaptations to nutrient acquisition within its fish host.</title>
        <authorList>
            <person name="Yang Y."/>
            <person name="Xiong J."/>
            <person name="Zhou Z."/>
            <person name="Huo F."/>
            <person name="Miao W."/>
            <person name="Ran C."/>
            <person name="Liu Y."/>
            <person name="Zhang J."/>
            <person name="Feng J."/>
            <person name="Wang M."/>
            <person name="Wang M."/>
            <person name="Wang L."/>
            <person name="Yao B."/>
        </authorList>
    </citation>
    <scope>NUCLEOTIDE SEQUENCE [LARGE SCALE GENOMIC DNA]</scope>
    <source>
        <strain evidence="3">Wuqing</strain>
    </source>
</reference>
<sequence length="187" mass="21523">MEGVNLFDVIHKNLYVIQSEILIHLNIEKPNKINRVSNENYSSALKLSTHVRRNSDVHYVSEKLNCKVKCDSEIITEDICHCSDIDMWPKKYFCEPHDIDCLRRICVGFQCNNHKCLVNNVKCNGVDDCGDYSDEMNCPAKCSESEHICENKCIKKSSLCPTFLFEYNPVNISQKHKEIGDNISMTL</sequence>
<dbReference type="PROSITE" id="PS50068">
    <property type="entry name" value="LDLRA_2"/>
    <property type="match status" value="1"/>
</dbReference>
<dbReference type="Gene3D" id="4.10.400.10">
    <property type="entry name" value="Low-density Lipoprotein Receptor"/>
    <property type="match status" value="1"/>
</dbReference>
<dbReference type="Pfam" id="PF00057">
    <property type="entry name" value="Ldl_recept_a"/>
    <property type="match status" value="1"/>
</dbReference>
<protein>
    <submittedName>
        <fullName evidence="3">Low-density lipoprotein receptor-related protein 2</fullName>
    </submittedName>
</protein>
<comment type="caution">
    <text evidence="3">The sequence shown here is derived from an EMBL/GenBank/DDBJ whole genome shotgun (WGS) entry which is preliminary data.</text>
</comment>
<evidence type="ECO:0000313" key="3">
    <source>
        <dbReference type="EMBL" id="KII74896.1"/>
    </source>
</evidence>
<organism evidence="3 4">
    <name type="scientific">Thelohanellus kitauei</name>
    <name type="common">Myxosporean</name>
    <dbReference type="NCBI Taxonomy" id="669202"/>
    <lineage>
        <taxon>Eukaryota</taxon>
        <taxon>Metazoa</taxon>
        <taxon>Cnidaria</taxon>
        <taxon>Myxozoa</taxon>
        <taxon>Myxosporea</taxon>
        <taxon>Bivalvulida</taxon>
        <taxon>Platysporina</taxon>
        <taxon>Myxobolidae</taxon>
        <taxon>Thelohanellus</taxon>
    </lineage>
</organism>
<evidence type="ECO:0000256" key="1">
    <source>
        <dbReference type="ARBA" id="ARBA00023157"/>
    </source>
</evidence>
<feature type="disulfide bond" evidence="2">
    <location>
        <begin position="111"/>
        <end position="129"/>
    </location>
</feature>
<comment type="caution">
    <text evidence="2">Lacks conserved residue(s) required for the propagation of feature annotation.</text>
</comment>